<keyword evidence="2" id="KW-1185">Reference proteome</keyword>
<reference evidence="1 2" key="1">
    <citation type="submission" date="2018-10" db="EMBL/GenBank/DDBJ databases">
        <authorList>
            <person name="Ekblom R."/>
            <person name="Jareborg N."/>
        </authorList>
    </citation>
    <scope>NUCLEOTIDE SEQUENCE [LARGE SCALE GENOMIC DNA]</scope>
    <source>
        <tissue evidence="1">Muscle</tissue>
    </source>
</reference>
<protein>
    <submittedName>
        <fullName evidence="1">Uncharacterized protein</fullName>
    </submittedName>
</protein>
<accession>A0A9X9MBL5</accession>
<gene>
    <name evidence="1" type="ORF">BN2614_LOCUS3</name>
</gene>
<sequence>MIDAFGDCPLAMVQDPLGHARLLYGKQNKTKYHICLVTHTEPIMLPEIHLNTTLNCFSSRVFPPTPGMRMLLT</sequence>
<dbReference type="EMBL" id="CYRY02046008">
    <property type="protein sequence ID" value="VCX41540.1"/>
    <property type="molecule type" value="Genomic_DNA"/>
</dbReference>
<comment type="caution">
    <text evidence="1">The sequence shown here is derived from an EMBL/GenBank/DDBJ whole genome shotgun (WGS) entry which is preliminary data.</text>
</comment>
<evidence type="ECO:0000313" key="2">
    <source>
        <dbReference type="Proteomes" id="UP000269945"/>
    </source>
</evidence>
<evidence type="ECO:0000313" key="1">
    <source>
        <dbReference type="EMBL" id="VCX41540.1"/>
    </source>
</evidence>
<organism evidence="1 2">
    <name type="scientific">Gulo gulo</name>
    <name type="common">Wolverine</name>
    <name type="synonym">Gluton</name>
    <dbReference type="NCBI Taxonomy" id="48420"/>
    <lineage>
        <taxon>Eukaryota</taxon>
        <taxon>Metazoa</taxon>
        <taxon>Chordata</taxon>
        <taxon>Craniata</taxon>
        <taxon>Vertebrata</taxon>
        <taxon>Euteleostomi</taxon>
        <taxon>Mammalia</taxon>
        <taxon>Eutheria</taxon>
        <taxon>Laurasiatheria</taxon>
        <taxon>Carnivora</taxon>
        <taxon>Caniformia</taxon>
        <taxon>Musteloidea</taxon>
        <taxon>Mustelidae</taxon>
        <taxon>Guloninae</taxon>
        <taxon>Gulo</taxon>
    </lineage>
</organism>
<dbReference type="Proteomes" id="UP000269945">
    <property type="component" value="Unassembled WGS sequence"/>
</dbReference>
<proteinExistence type="predicted"/>
<dbReference type="AlphaFoldDB" id="A0A9X9MBL5"/>
<name>A0A9X9MBL5_GULGU</name>